<evidence type="ECO:0000313" key="2">
    <source>
        <dbReference type="EMBL" id="TDW95403.1"/>
    </source>
</evidence>
<comment type="caution">
    <text evidence="2">The sequence shown here is derived from an EMBL/GenBank/DDBJ whole genome shotgun (WGS) entry which is preliminary data.</text>
</comment>
<feature type="region of interest" description="Disordered" evidence="1">
    <location>
        <begin position="18"/>
        <end position="54"/>
    </location>
</feature>
<sequence length="54" mass="6352">MRLNDQLEQTREVLRQARKQTSRLQSAFNQAARNAAAAIKKRRDTENQRLNKLD</sequence>
<dbReference type="RefSeq" id="WP_166679857.1">
    <property type="nucleotide sequence ID" value="NZ_SODU01000001.1"/>
</dbReference>
<proteinExistence type="predicted"/>
<reference evidence="2 3" key="1">
    <citation type="submission" date="2019-03" db="EMBL/GenBank/DDBJ databases">
        <title>Genomic Encyclopedia of Type Strains, Phase III (KMG-III): the genomes of soil and plant-associated and newly described type strains.</title>
        <authorList>
            <person name="Whitman W."/>
        </authorList>
    </citation>
    <scope>NUCLEOTIDE SEQUENCE [LARGE SCALE GENOMIC DNA]</scope>
    <source>
        <strain evidence="2 3">VKMAc-2574</strain>
    </source>
</reference>
<keyword evidence="3" id="KW-1185">Reference proteome</keyword>
<dbReference type="EMBL" id="SODU01000001">
    <property type="protein sequence ID" value="TDW95403.1"/>
    <property type="molecule type" value="Genomic_DNA"/>
</dbReference>
<evidence type="ECO:0000256" key="1">
    <source>
        <dbReference type="SAM" id="MobiDB-lite"/>
    </source>
</evidence>
<feature type="compositionally biased region" description="Low complexity" evidence="1">
    <location>
        <begin position="27"/>
        <end position="38"/>
    </location>
</feature>
<gene>
    <name evidence="2" type="ORF">EV137_2743</name>
</gene>
<dbReference type="Proteomes" id="UP000295060">
    <property type="component" value="Unassembled WGS sequence"/>
</dbReference>
<name>A0ABY2FQI5_9ACTN</name>
<feature type="compositionally biased region" description="Basic and acidic residues" evidence="1">
    <location>
        <begin position="43"/>
        <end position="54"/>
    </location>
</feature>
<evidence type="ECO:0000313" key="3">
    <source>
        <dbReference type="Proteomes" id="UP000295060"/>
    </source>
</evidence>
<organism evidence="2 3">
    <name type="scientific">Kribbella pratensis</name>
    <dbReference type="NCBI Taxonomy" id="2512112"/>
    <lineage>
        <taxon>Bacteria</taxon>
        <taxon>Bacillati</taxon>
        <taxon>Actinomycetota</taxon>
        <taxon>Actinomycetes</taxon>
        <taxon>Propionibacteriales</taxon>
        <taxon>Kribbellaceae</taxon>
        <taxon>Kribbella</taxon>
    </lineage>
</organism>
<accession>A0ABY2FQI5</accession>
<protein>
    <submittedName>
        <fullName evidence="2">Uncharacterized protein</fullName>
    </submittedName>
</protein>